<dbReference type="Pfam" id="PF19838">
    <property type="entry name" value="LptD_2"/>
    <property type="match status" value="1"/>
</dbReference>
<name>A0A271J180_9BACT</name>
<keyword evidence="5" id="KW-1185">Reference proteome</keyword>
<feature type="domain" description="LPS-assembly protein LptD central" evidence="3">
    <location>
        <begin position="242"/>
        <end position="722"/>
    </location>
</feature>
<accession>A0A271J180</accession>
<evidence type="ECO:0000259" key="3">
    <source>
        <dbReference type="Pfam" id="PF19838"/>
    </source>
</evidence>
<dbReference type="InterPro" id="IPR050218">
    <property type="entry name" value="LptD"/>
</dbReference>
<dbReference type="Proteomes" id="UP000216339">
    <property type="component" value="Unassembled WGS sequence"/>
</dbReference>
<dbReference type="RefSeq" id="WP_095510946.1">
    <property type="nucleotide sequence ID" value="NZ_MQWD01000001.1"/>
</dbReference>
<evidence type="ECO:0000313" key="4">
    <source>
        <dbReference type="EMBL" id="PAP77281.1"/>
    </source>
</evidence>
<feature type="region of interest" description="Disordered" evidence="1">
    <location>
        <begin position="38"/>
        <end position="78"/>
    </location>
</feature>
<evidence type="ECO:0000256" key="1">
    <source>
        <dbReference type="SAM" id="MobiDB-lite"/>
    </source>
</evidence>
<dbReference type="PANTHER" id="PTHR30189">
    <property type="entry name" value="LPS-ASSEMBLY PROTEIN"/>
    <property type="match status" value="1"/>
</dbReference>
<evidence type="ECO:0000256" key="2">
    <source>
        <dbReference type="SAM" id="SignalP"/>
    </source>
</evidence>
<proteinExistence type="predicted"/>
<keyword evidence="2" id="KW-0732">Signal</keyword>
<feature type="chain" id="PRO_5012560620" description="LPS-assembly protein LptD central domain-containing protein" evidence="2">
    <location>
        <begin position="19"/>
        <end position="920"/>
    </location>
</feature>
<evidence type="ECO:0000313" key="5">
    <source>
        <dbReference type="Proteomes" id="UP000216339"/>
    </source>
</evidence>
<organism evidence="4 5">
    <name type="scientific">Rubrivirga marina</name>
    <dbReference type="NCBI Taxonomy" id="1196024"/>
    <lineage>
        <taxon>Bacteria</taxon>
        <taxon>Pseudomonadati</taxon>
        <taxon>Rhodothermota</taxon>
        <taxon>Rhodothermia</taxon>
        <taxon>Rhodothermales</taxon>
        <taxon>Rubricoccaceae</taxon>
        <taxon>Rubrivirga</taxon>
    </lineage>
</organism>
<gene>
    <name evidence="4" type="ORF">BSZ37_12970</name>
</gene>
<dbReference type="GO" id="GO:1990351">
    <property type="term" value="C:transporter complex"/>
    <property type="evidence" value="ECO:0007669"/>
    <property type="project" value="TreeGrafter"/>
</dbReference>
<dbReference type="EMBL" id="MQWD01000001">
    <property type="protein sequence ID" value="PAP77281.1"/>
    <property type="molecule type" value="Genomic_DNA"/>
</dbReference>
<comment type="caution">
    <text evidence="4">The sequence shown here is derived from an EMBL/GenBank/DDBJ whole genome shotgun (WGS) entry which is preliminary data.</text>
</comment>
<dbReference type="PANTHER" id="PTHR30189:SF1">
    <property type="entry name" value="LPS-ASSEMBLY PROTEIN LPTD"/>
    <property type="match status" value="1"/>
</dbReference>
<sequence>MVRLLPFLALLLAASASAQVVVPDTAQAGTPAVADTLAAPTDSLTSPPASVVPRTDTGAAPDTVETPAPPIALPVPRAPAAEGGLDRAVRYIATDSLRVTLAPRGGAEPDGPGDVVSLFGNVQTEYEGAQISAGRVDYESAREVLRASGVPSDSGEVGIPQFQGEEGQFSGREVVYNLRTRRGRVTGARTQIEDGYLLGGILKQQDAHVVFAQDAAYTTCDLDHPHYAVEAGRIKVVDGERVFTGPVQLKLLGVPMPLILPFGYFPAAEGRRSGPLPFRYGRDSAYGIFLDDVGWYWAISDYLDAQLTGKVGTQGSFQLDGQFRYNKRYAYSGQVGLQYGRIVTGEPTDPNYAPRTPVGLRWSHNQSFPAGQRLTASVNLQSVSQRLASDNVSDQLQASTSSSVSYAQQWPSVGRSLNASVQAFQDFANNRTTATLPQVSFSQQRRFPFRSGRDDRWYEKISFSYTANAQNAFAYQPLSDSTGVSALDALFSPSAFAEATCADPDDRACDTRRFDYQVVQTVPINASFSVPRYNLTFGPTLTFTETWADEAVVQTFESELNRVVTTSDPGFTPVRRFALSASASTELYGTFPIRIGALDGIRHTVTPQASLSFEPDYAAFGFVKEVQVDSTNRTRRYAIHPTIPTDPTRALNLSVQNTFVGRTVRVDSTGEERSQTNQLLSLSLSGGYNFAAEQQPIRPVSARFTTTAYGFNASGSANFSAYAVDTLATASPVTYFETNGRPLRLTNSNVQISRTFQSARRSGATDVRPVYSPPLPGDPYDPSSILPRSAAVGYVDYSAPWSVALGITINRTAPTAVSDGRTLATLDVSQFNTRLTQNWSLTGSTGVDLTSMEITTTRLGLRRDLHCWELAINWQPIGVTKLFAVSLYVKSGFLRDFLRLDVPNSTVRTGGFGSGGGLGF</sequence>
<dbReference type="OrthoDB" id="9802320at2"/>
<reference evidence="4 5" key="1">
    <citation type="submission" date="2016-11" db="EMBL/GenBank/DDBJ databases">
        <title>Study of marine rhodopsin-containing bacteria.</title>
        <authorList>
            <person name="Yoshizawa S."/>
            <person name="Kumagai Y."/>
            <person name="Kogure K."/>
        </authorList>
    </citation>
    <scope>NUCLEOTIDE SEQUENCE [LARGE SCALE GENOMIC DNA]</scope>
    <source>
        <strain evidence="4 5">SAORIC-28</strain>
    </source>
</reference>
<dbReference type="InterPro" id="IPR045659">
    <property type="entry name" value="LptD_2"/>
</dbReference>
<dbReference type="AlphaFoldDB" id="A0A271J180"/>
<feature type="compositionally biased region" description="Pro residues" evidence="1">
    <location>
        <begin position="67"/>
        <end position="77"/>
    </location>
</feature>
<feature type="signal peptide" evidence="2">
    <location>
        <begin position="1"/>
        <end position="18"/>
    </location>
</feature>
<protein>
    <recommendedName>
        <fullName evidence="3">LPS-assembly protein LptD central domain-containing protein</fullName>
    </recommendedName>
</protein>
<dbReference type="GO" id="GO:0009279">
    <property type="term" value="C:cell outer membrane"/>
    <property type="evidence" value="ECO:0007669"/>
    <property type="project" value="TreeGrafter"/>
</dbReference>